<proteinExistence type="predicted"/>
<evidence type="ECO:0000256" key="5">
    <source>
        <dbReference type="ARBA" id="ARBA00022723"/>
    </source>
</evidence>
<protein>
    <recommendedName>
        <fullName evidence="3">phosphoserine phosphatase</fullName>
        <ecNumber evidence="3">3.1.3.3</ecNumber>
    </recommendedName>
</protein>
<dbReference type="GO" id="GO:0005737">
    <property type="term" value="C:cytoplasm"/>
    <property type="evidence" value="ECO:0007669"/>
    <property type="project" value="TreeGrafter"/>
</dbReference>
<dbReference type="Gene3D" id="3.40.50.1000">
    <property type="entry name" value="HAD superfamily/HAD-like"/>
    <property type="match status" value="1"/>
</dbReference>
<dbReference type="InterPro" id="IPR036412">
    <property type="entry name" value="HAD-like_sf"/>
</dbReference>
<dbReference type="GO" id="GO:0000287">
    <property type="term" value="F:magnesium ion binding"/>
    <property type="evidence" value="ECO:0007669"/>
    <property type="project" value="TreeGrafter"/>
</dbReference>
<keyword evidence="5" id="KW-0479">Metal-binding</keyword>
<organism evidence="11 12">
    <name type="scientific">Sediminibacterium ginsengisoli</name>
    <dbReference type="NCBI Taxonomy" id="413434"/>
    <lineage>
        <taxon>Bacteria</taxon>
        <taxon>Pseudomonadati</taxon>
        <taxon>Bacteroidota</taxon>
        <taxon>Chitinophagia</taxon>
        <taxon>Chitinophagales</taxon>
        <taxon>Chitinophagaceae</taxon>
        <taxon>Sediminibacterium</taxon>
    </lineage>
</organism>
<keyword evidence="4" id="KW-0028">Amino-acid biosynthesis</keyword>
<dbReference type="GO" id="GO:0006564">
    <property type="term" value="P:L-serine biosynthetic process"/>
    <property type="evidence" value="ECO:0007669"/>
    <property type="project" value="UniProtKB-KW"/>
</dbReference>
<comment type="pathway">
    <text evidence="2">Amino-acid biosynthesis; L-serine biosynthesis; L-serine from 3-phospho-D-glycerate: step 3/3.</text>
</comment>
<evidence type="ECO:0000313" key="11">
    <source>
        <dbReference type="EMBL" id="SKA10458.1"/>
    </source>
</evidence>
<sequence length="219" mass="24194">MNIALPDKLAVFDMDDTLLRGRFIDRFTERYQQTAALKEIRAQHYSSAERTHAIARLLEGHTREELIELVDGIELVPGTKRVIAALKKQGYLTGIITDSYDFAAEHVCRKIGADFAVANHAAFEGGIATGEVTIPAILYHTPESSCRHEICKQNALEHILRTRGIARTDCIAVGDSENDTCMVKAAGTGIAFQPKHNCLLQAADFVIEEPSFEQILSRA</sequence>
<dbReference type="RefSeq" id="WP_176113033.1">
    <property type="nucleotide sequence ID" value="NZ_FUWH01000010.1"/>
</dbReference>
<evidence type="ECO:0000256" key="8">
    <source>
        <dbReference type="ARBA" id="ARBA00023299"/>
    </source>
</evidence>
<dbReference type="PANTHER" id="PTHR43344">
    <property type="entry name" value="PHOSPHOSERINE PHOSPHATASE"/>
    <property type="match status" value="1"/>
</dbReference>
<dbReference type="PANTHER" id="PTHR43344:SF2">
    <property type="entry name" value="PHOSPHOSERINE PHOSPHATASE"/>
    <property type="match status" value="1"/>
</dbReference>
<dbReference type="GO" id="GO:0036424">
    <property type="term" value="F:L-phosphoserine phosphatase activity"/>
    <property type="evidence" value="ECO:0007669"/>
    <property type="project" value="TreeGrafter"/>
</dbReference>
<name>A0A1T4R467_9BACT</name>
<evidence type="ECO:0000256" key="10">
    <source>
        <dbReference type="ARBA" id="ARBA00048523"/>
    </source>
</evidence>
<dbReference type="STRING" id="413434.SAMN04488132_110118"/>
<dbReference type="EC" id="3.1.3.3" evidence="3"/>
<dbReference type="Pfam" id="PF12710">
    <property type="entry name" value="HAD"/>
    <property type="match status" value="1"/>
</dbReference>
<dbReference type="SUPFAM" id="SSF56784">
    <property type="entry name" value="HAD-like"/>
    <property type="match status" value="1"/>
</dbReference>
<evidence type="ECO:0000256" key="6">
    <source>
        <dbReference type="ARBA" id="ARBA00022801"/>
    </source>
</evidence>
<dbReference type="NCBIfam" id="TIGR01488">
    <property type="entry name" value="HAD-SF-IB"/>
    <property type="match status" value="1"/>
</dbReference>
<dbReference type="Proteomes" id="UP000190888">
    <property type="component" value="Unassembled WGS sequence"/>
</dbReference>
<reference evidence="11 12" key="1">
    <citation type="submission" date="2017-02" db="EMBL/GenBank/DDBJ databases">
        <authorList>
            <person name="Peterson S.W."/>
        </authorList>
    </citation>
    <scope>NUCLEOTIDE SEQUENCE [LARGE SCALE GENOMIC DNA]</scope>
    <source>
        <strain evidence="11 12">DSM 22335</strain>
    </source>
</reference>
<keyword evidence="7" id="KW-0460">Magnesium</keyword>
<evidence type="ECO:0000256" key="3">
    <source>
        <dbReference type="ARBA" id="ARBA00012640"/>
    </source>
</evidence>
<dbReference type="EMBL" id="FUWH01000010">
    <property type="protein sequence ID" value="SKA10458.1"/>
    <property type="molecule type" value="Genomic_DNA"/>
</dbReference>
<comment type="catalytic activity">
    <reaction evidence="10">
        <text>O-phospho-D-serine + H2O = D-serine + phosphate</text>
        <dbReference type="Rhea" id="RHEA:24873"/>
        <dbReference type="ChEBI" id="CHEBI:15377"/>
        <dbReference type="ChEBI" id="CHEBI:35247"/>
        <dbReference type="ChEBI" id="CHEBI:43474"/>
        <dbReference type="ChEBI" id="CHEBI:58680"/>
        <dbReference type="EC" id="3.1.3.3"/>
    </reaction>
</comment>
<dbReference type="InterPro" id="IPR050582">
    <property type="entry name" value="HAD-like_SerB"/>
</dbReference>
<evidence type="ECO:0000256" key="2">
    <source>
        <dbReference type="ARBA" id="ARBA00005135"/>
    </source>
</evidence>
<keyword evidence="12" id="KW-1185">Reference proteome</keyword>
<evidence type="ECO:0000256" key="9">
    <source>
        <dbReference type="ARBA" id="ARBA00048138"/>
    </source>
</evidence>
<comment type="catalytic activity">
    <reaction evidence="9">
        <text>O-phospho-L-serine + H2O = L-serine + phosphate</text>
        <dbReference type="Rhea" id="RHEA:21208"/>
        <dbReference type="ChEBI" id="CHEBI:15377"/>
        <dbReference type="ChEBI" id="CHEBI:33384"/>
        <dbReference type="ChEBI" id="CHEBI:43474"/>
        <dbReference type="ChEBI" id="CHEBI:57524"/>
        <dbReference type="EC" id="3.1.3.3"/>
    </reaction>
</comment>
<comment type="cofactor">
    <cofactor evidence="1">
        <name>Mg(2+)</name>
        <dbReference type="ChEBI" id="CHEBI:18420"/>
    </cofactor>
</comment>
<gene>
    <name evidence="11" type="ORF">SAMN04488132_110118</name>
</gene>
<evidence type="ECO:0000313" key="12">
    <source>
        <dbReference type="Proteomes" id="UP000190888"/>
    </source>
</evidence>
<accession>A0A1T4R467</accession>
<dbReference type="AlphaFoldDB" id="A0A1T4R467"/>
<dbReference type="InterPro" id="IPR023214">
    <property type="entry name" value="HAD_sf"/>
</dbReference>
<evidence type="ECO:0000256" key="4">
    <source>
        <dbReference type="ARBA" id="ARBA00022605"/>
    </source>
</evidence>
<evidence type="ECO:0000256" key="1">
    <source>
        <dbReference type="ARBA" id="ARBA00001946"/>
    </source>
</evidence>
<keyword evidence="6" id="KW-0378">Hydrolase</keyword>
<keyword evidence="8" id="KW-0718">Serine biosynthesis</keyword>
<evidence type="ECO:0000256" key="7">
    <source>
        <dbReference type="ARBA" id="ARBA00022842"/>
    </source>
</evidence>